<reference evidence="1 2" key="1">
    <citation type="journal article" date="2006" name="Science">
        <title>The genome of black cottonwood, Populus trichocarpa (Torr. &amp; Gray).</title>
        <authorList>
            <person name="Tuskan G.A."/>
            <person name="Difazio S."/>
            <person name="Jansson S."/>
            <person name="Bohlmann J."/>
            <person name="Grigoriev I."/>
            <person name="Hellsten U."/>
            <person name="Putnam N."/>
            <person name="Ralph S."/>
            <person name="Rombauts S."/>
            <person name="Salamov A."/>
            <person name="Schein J."/>
            <person name="Sterck L."/>
            <person name="Aerts A."/>
            <person name="Bhalerao R.R."/>
            <person name="Bhalerao R.P."/>
            <person name="Blaudez D."/>
            <person name="Boerjan W."/>
            <person name="Brun A."/>
            <person name="Brunner A."/>
            <person name="Busov V."/>
            <person name="Campbell M."/>
            <person name="Carlson J."/>
            <person name="Chalot M."/>
            <person name="Chapman J."/>
            <person name="Chen G.L."/>
            <person name="Cooper D."/>
            <person name="Coutinho P.M."/>
            <person name="Couturier J."/>
            <person name="Covert S."/>
            <person name="Cronk Q."/>
            <person name="Cunningham R."/>
            <person name="Davis J."/>
            <person name="Degroeve S."/>
            <person name="Dejardin A."/>
            <person name="Depamphilis C."/>
            <person name="Detter J."/>
            <person name="Dirks B."/>
            <person name="Dubchak I."/>
            <person name="Duplessis S."/>
            <person name="Ehlting J."/>
            <person name="Ellis B."/>
            <person name="Gendler K."/>
            <person name="Goodstein D."/>
            <person name="Gribskov M."/>
            <person name="Grimwood J."/>
            <person name="Groover A."/>
            <person name="Gunter L."/>
            <person name="Hamberger B."/>
            <person name="Heinze B."/>
            <person name="Helariutta Y."/>
            <person name="Henrissat B."/>
            <person name="Holligan D."/>
            <person name="Holt R."/>
            <person name="Huang W."/>
            <person name="Islam-Faridi N."/>
            <person name="Jones S."/>
            <person name="Jones-Rhoades M."/>
            <person name="Jorgensen R."/>
            <person name="Joshi C."/>
            <person name="Kangasjarvi J."/>
            <person name="Karlsson J."/>
            <person name="Kelleher C."/>
            <person name="Kirkpatrick R."/>
            <person name="Kirst M."/>
            <person name="Kohler A."/>
            <person name="Kalluri U."/>
            <person name="Larimer F."/>
            <person name="Leebens-Mack J."/>
            <person name="Leple J.C."/>
            <person name="Locascio P."/>
            <person name="Lou Y."/>
            <person name="Lucas S."/>
            <person name="Martin F."/>
            <person name="Montanini B."/>
            <person name="Napoli C."/>
            <person name="Nelson D.R."/>
            <person name="Nelson C."/>
            <person name="Nieminen K."/>
            <person name="Nilsson O."/>
            <person name="Pereda V."/>
            <person name="Peter G."/>
            <person name="Philippe R."/>
            <person name="Pilate G."/>
            <person name="Poliakov A."/>
            <person name="Razumovskaya J."/>
            <person name="Richardson P."/>
            <person name="Rinaldi C."/>
            <person name="Ritland K."/>
            <person name="Rouze P."/>
            <person name="Ryaboy D."/>
            <person name="Schmutz J."/>
            <person name="Schrader J."/>
            <person name="Segerman B."/>
            <person name="Shin H."/>
            <person name="Siddiqui A."/>
            <person name="Sterky F."/>
            <person name="Terry A."/>
            <person name="Tsai C.J."/>
            <person name="Uberbacher E."/>
            <person name="Unneberg P."/>
            <person name="Vahala J."/>
            <person name="Wall K."/>
            <person name="Wessler S."/>
            <person name="Yang G."/>
            <person name="Yin T."/>
            <person name="Douglas C."/>
            <person name="Marra M."/>
            <person name="Sandberg G."/>
            <person name="Van de Peer Y."/>
            <person name="Rokhsar D."/>
        </authorList>
    </citation>
    <scope>NUCLEOTIDE SEQUENCE [LARGE SCALE GENOMIC DNA]</scope>
    <source>
        <strain evidence="2">cv. Nisqually</strain>
        <strain evidence="1">Nisqually-1</strain>
    </source>
</reference>
<dbReference type="EMBL" id="CM009293">
    <property type="protein sequence ID" value="RQO89012.1"/>
    <property type="molecule type" value="Genomic_DNA"/>
</dbReference>
<dbReference type="InParanoid" id="A0A3N7FQY5"/>
<dbReference type="Proteomes" id="UP000006729">
    <property type="component" value="Chromosome 4"/>
</dbReference>
<organism evidence="1 2">
    <name type="scientific">Populus trichocarpa</name>
    <name type="common">Western balsam poplar</name>
    <name type="synonym">Populus balsamifera subsp. trichocarpa</name>
    <dbReference type="NCBI Taxonomy" id="3694"/>
    <lineage>
        <taxon>Eukaryota</taxon>
        <taxon>Viridiplantae</taxon>
        <taxon>Streptophyta</taxon>
        <taxon>Embryophyta</taxon>
        <taxon>Tracheophyta</taxon>
        <taxon>Spermatophyta</taxon>
        <taxon>Magnoliopsida</taxon>
        <taxon>eudicotyledons</taxon>
        <taxon>Gunneridae</taxon>
        <taxon>Pentapetalae</taxon>
        <taxon>rosids</taxon>
        <taxon>fabids</taxon>
        <taxon>Malpighiales</taxon>
        <taxon>Salicaceae</taxon>
        <taxon>Saliceae</taxon>
        <taxon>Populus</taxon>
    </lineage>
</organism>
<sequence>MENEPHGHQTQNIVGQLLYDGQHVAVDFHDLDNNDDDELVCYYAFSWFETCRTTFDLLGKTLSLNDVVSDDKTT</sequence>
<dbReference type="EMBL" id="CM009293">
    <property type="protein sequence ID" value="RQO89011.1"/>
    <property type="molecule type" value="Genomic_DNA"/>
</dbReference>
<reference evidence="1" key="2">
    <citation type="submission" date="2017-07" db="EMBL/GenBank/DDBJ databases">
        <title>WGS assembly of Populus trichocarpa.</title>
        <authorList>
            <person name="Tuskan G."/>
            <person name="Difazio S."/>
            <person name="Jansson S."/>
            <person name="Bohlmann J."/>
            <person name="Grigoriev I."/>
            <person name="Hellsten U."/>
            <person name="Putnam N."/>
            <person name="Ralph S."/>
            <person name="Rombauts S."/>
            <person name="Salamov A."/>
            <person name="Schein J."/>
            <person name="Sterck L."/>
            <person name="Aerts A."/>
            <person name="Bhalerao R."/>
            <person name="Bhalerao R."/>
            <person name="Blaudez D."/>
            <person name="Boerjan W."/>
            <person name="Brun A."/>
            <person name="Brunner A."/>
            <person name="Busov V."/>
            <person name="Campbell M."/>
            <person name="Carlson J."/>
            <person name="Chalot M."/>
            <person name="Chapman J."/>
            <person name="Chen G."/>
            <person name="Cooper D."/>
            <person name="Coutinho P."/>
            <person name="Couturier J."/>
            <person name="Covert S."/>
            <person name="Cronk Q."/>
            <person name="Cunningham R."/>
            <person name="Davis J."/>
            <person name="Degroeve S."/>
            <person name="Dejardin A."/>
            <person name="Depamphilis C."/>
            <person name="Detter J."/>
            <person name="Dirks B."/>
            <person name="Dubchak I."/>
            <person name="Duplessis S."/>
            <person name="Ehlting J."/>
            <person name="Ellis B."/>
            <person name="Gendler K."/>
            <person name="Goodstein D."/>
            <person name="Gribskov M."/>
            <person name="Grimwood J."/>
            <person name="Groover A."/>
            <person name="Gunter L."/>
            <person name="Hamberger B."/>
            <person name="Heinze B."/>
            <person name="Helariutta Y."/>
            <person name="Henrissat B."/>
            <person name="Holligan D."/>
            <person name="Holt R."/>
            <person name="Huang W."/>
            <person name="Islam-Faridi N."/>
            <person name="Jones S."/>
            <person name="Jones-Rhoades M."/>
            <person name="Jorgensen R."/>
            <person name="Joshi C."/>
            <person name="Kangasjarvi J."/>
            <person name="Karlsson J."/>
            <person name="Kelleher C."/>
            <person name="Kirkpatrick R."/>
            <person name="Kirst M."/>
            <person name="Kohler A."/>
            <person name="Kalluri U."/>
            <person name="Larimer F."/>
            <person name="Leebens-Mack J."/>
            <person name="Leple J."/>
            <person name="Locascio P."/>
            <person name="Lou Y."/>
            <person name="Lucas S."/>
            <person name="Martin F."/>
            <person name="Montanini B."/>
            <person name="Napoli C."/>
            <person name="Nelson D."/>
            <person name="Nelson C."/>
            <person name="Nieminen K."/>
            <person name="Nilsson O."/>
            <person name="Pereda V."/>
            <person name="Peter G."/>
            <person name="Philippe R."/>
            <person name="Pilate G."/>
            <person name="Poliakov A."/>
            <person name="Razumovskaya J."/>
            <person name="Richardson P."/>
            <person name="Rinaldi C."/>
            <person name="Ritland K."/>
            <person name="Rouze P."/>
            <person name="Ryaboy D."/>
            <person name="Schmutz J."/>
            <person name="Schrader J."/>
            <person name="Segerman B."/>
            <person name="Shin H."/>
            <person name="Siddiqui A."/>
            <person name="Sterky F."/>
            <person name="Terry A."/>
            <person name="Tsai C."/>
            <person name="Uberbacher E."/>
            <person name="Unneberg P."/>
            <person name="Vahala J."/>
            <person name="Wall K."/>
            <person name="Wessler S."/>
            <person name="Yang G."/>
            <person name="Yin T."/>
            <person name="Douglas C."/>
            <person name="Marra M."/>
            <person name="Sandberg G."/>
            <person name="Van De Peer Y."/>
            <person name="Rokhsar D."/>
        </authorList>
    </citation>
    <scope>NUCLEOTIDE SEQUENCE</scope>
    <source>
        <strain evidence="1">Nisqually-1</strain>
    </source>
</reference>
<proteinExistence type="predicted"/>
<accession>A0A3N7FQY5</accession>
<keyword evidence="2" id="KW-1185">Reference proteome</keyword>
<dbReference type="AlphaFoldDB" id="A0A3N7FQY5"/>
<protein>
    <submittedName>
        <fullName evidence="1">Uncharacterized protein</fullName>
    </submittedName>
</protein>
<evidence type="ECO:0000313" key="2">
    <source>
        <dbReference type="Proteomes" id="UP000006729"/>
    </source>
</evidence>
<name>A0A3N7FQY5_POPTR</name>
<evidence type="ECO:0000313" key="1">
    <source>
        <dbReference type="EMBL" id="RQO89011.1"/>
    </source>
</evidence>
<gene>
    <name evidence="1" type="ORF">POPTR_004G063150</name>
</gene>